<dbReference type="Pfam" id="PF13242">
    <property type="entry name" value="Hydrolase_like"/>
    <property type="match status" value="1"/>
</dbReference>
<keyword evidence="10" id="KW-0539">Nucleus</keyword>
<evidence type="ECO:0000256" key="11">
    <source>
        <dbReference type="ARBA" id="ARBA00037258"/>
    </source>
</evidence>
<dbReference type="NCBIfam" id="TIGR01458">
    <property type="entry name" value="HAD-SF-IIA-hyp3"/>
    <property type="match status" value="1"/>
</dbReference>
<evidence type="ECO:0000256" key="8">
    <source>
        <dbReference type="ARBA" id="ARBA00022801"/>
    </source>
</evidence>
<accession>A0ABM1E2D0</accession>
<comment type="subcellular location">
    <subcellularLocation>
        <location evidence="3">Cytoplasm</location>
    </subcellularLocation>
    <subcellularLocation>
        <location evidence="2">Nucleus</location>
    </subcellularLocation>
</comment>
<dbReference type="SUPFAM" id="SSF56784">
    <property type="entry name" value="HAD-like"/>
    <property type="match status" value="1"/>
</dbReference>
<evidence type="ECO:0000256" key="2">
    <source>
        <dbReference type="ARBA" id="ARBA00004123"/>
    </source>
</evidence>
<keyword evidence="9" id="KW-0460">Magnesium</keyword>
<gene>
    <name evidence="15" type="primary">LOC106808237</name>
</gene>
<evidence type="ECO:0000256" key="6">
    <source>
        <dbReference type="ARBA" id="ARBA00022490"/>
    </source>
</evidence>
<evidence type="ECO:0000256" key="7">
    <source>
        <dbReference type="ARBA" id="ARBA00022723"/>
    </source>
</evidence>
<dbReference type="Proteomes" id="UP000695022">
    <property type="component" value="Unplaced"/>
</dbReference>
<dbReference type="Gene3D" id="3.40.50.1000">
    <property type="entry name" value="HAD superfamily/HAD-like"/>
    <property type="match status" value="2"/>
</dbReference>
<proteinExistence type="inferred from homology"/>
<dbReference type="CDD" id="cd07509">
    <property type="entry name" value="HAD_PPase"/>
    <property type="match status" value="1"/>
</dbReference>
<comment type="similarity">
    <text evidence="4">Belongs to the HAD-like hydrolase superfamily.</text>
</comment>
<dbReference type="InterPro" id="IPR006355">
    <property type="entry name" value="LHPP/HDHD2"/>
</dbReference>
<keyword evidence="6" id="KW-0963">Cytoplasm</keyword>
<evidence type="ECO:0000256" key="1">
    <source>
        <dbReference type="ARBA" id="ARBA00001946"/>
    </source>
</evidence>
<comment type="cofactor">
    <cofactor evidence="1">
        <name>Mg(2+)</name>
        <dbReference type="ChEBI" id="CHEBI:18420"/>
    </cofactor>
</comment>
<dbReference type="InterPro" id="IPR006357">
    <property type="entry name" value="HAD-SF_hydro_IIA"/>
</dbReference>
<dbReference type="GeneID" id="106808237"/>
<organism evidence="14 15">
    <name type="scientific">Priapulus caudatus</name>
    <name type="common">Priapulid worm</name>
    <dbReference type="NCBI Taxonomy" id="37621"/>
    <lineage>
        <taxon>Eukaryota</taxon>
        <taxon>Metazoa</taxon>
        <taxon>Ecdysozoa</taxon>
        <taxon>Scalidophora</taxon>
        <taxon>Priapulida</taxon>
        <taxon>Priapulimorpha</taxon>
        <taxon>Priapulimorphida</taxon>
        <taxon>Priapulidae</taxon>
        <taxon>Priapulus</taxon>
    </lineage>
</organism>
<evidence type="ECO:0000313" key="14">
    <source>
        <dbReference type="Proteomes" id="UP000695022"/>
    </source>
</evidence>
<dbReference type="PANTHER" id="PTHR19288:SF44">
    <property type="entry name" value="PHOSPHOLYSINE PHOSPHOHISTIDINE INORGANIC PYROPHOSPHATE PHOSPHATASE"/>
    <property type="match status" value="1"/>
</dbReference>
<dbReference type="Pfam" id="PF13344">
    <property type="entry name" value="Hydrolase_6"/>
    <property type="match status" value="1"/>
</dbReference>
<dbReference type="InterPro" id="IPR023214">
    <property type="entry name" value="HAD_sf"/>
</dbReference>
<dbReference type="NCBIfam" id="TIGR01460">
    <property type="entry name" value="HAD-SF-IIA"/>
    <property type="match status" value="1"/>
</dbReference>
<sequence length="275" mass="29589">MATPMVAGWLKFAKEIEGIVLDIAGVLYDSGDGDGVPIPGSIEAVNRLKASGVPVRFCTNATETTRVNLVAKLNRIGFSLEPNEVFPPAPAVCQILKERGLRPHLLVADDCKPDLAGVEQHDPTCVVIGDAAHGFTYDSMNKAFQALMQMEKPLLISMGQGKYYLETDGLKLDCGPFMKALEYACSLEAEIVGKPSKTFFDAVLKDIGISSDKALMIGDDVVSDVGGAQACGMRALLVRTGKYRPTDEKHPTVTPDGVVDNLQQAVELFLSCRDK</sequence>
<evidence type="ECO:0000256" key="12">
    <source>
        <dbReference type="ARBA" id="ARBA00039357"/>
    </source>
</evidence>
<evidence type="ECO:0000313" key="15">
    <source>
        <dbReference type="RefSeq" id="XP_014666351.1"/>
    </source>
</evidence>
<keyword evidence="8" id="KW-0378">Hydrolase</keyword>
<evidence type="ECO:0000256" key="13">
    <source>
        <dbReference type="ARBA" id="ARBA00047820"/>
    </source>
</evidence>
<evidence type="ECO:0000256" key="5">
    <source>
        <dbReference type="ARBA" id="ARBA00012146"/>
    </source>
</evidence>
<dbReference type="PANTHER" id="PTHR19288">
    <property type="entry name" value="4-NITROPHENYLPHOSPHATASE-RELATED"/>
    <property type="match status" value="1"/>
</dbReference>
<evidence type="ECO:0000256" key="9">
    <source>
        <dbReference type="ARBA" id="ARBA00022842"/>
    </source>
</evidence>
<name>A0ABM1E2D0_PRICU</name>
<evidence type="ECO:0000256" key="3">
    <source>
        <dbReference type="ARBA" id="ARBA00004496"/>
    </source>
</evidence>
<dbReference type="RefSeq" id="XP_014666351.1">
    <property type="nucleotide sequence ID" value="XM_014810865.1"/>
</dbReference>
<dbReference type="EC" id="3.6.1.1" evidence="5"/>
<comment type="catalytic activity">
    <reaction evidence="13">
        <text>diphosphate + H2O = 2 phosphate + H(+)</text>
        <dbReference type="Rhea" id="RHEA:24576"/>
        <dbReference type="ChEBI" id="CHEBI:15377"/>
        <dbReference type="ChEBI" id="CHEBI:15378"/>
        <dbReference type="ChEBI" id="CHEBI:33019"/>
        <dbReference type="ChEBI" id="CHEBI:43474"/>
        <dbReference type="EC" id="3.6.1.1"/>
    </reaction>
</comment>
<comment type="function">
    <text evidence="11">Phosphatase that hydrolyzes imidodiphosphate, 3-phosphohistidine and 6-phospholysine. Has broad substrate specificity and can also hydrolyze inorganic diphosphate, but with lower efficiency.</text>
</comment>
<protein>
    <recommendedName>
        <fullName evidence="12">Phospholysine phosphohistidine inorganic pyrophosphate phosphatase</fullName>
        <ecNumber evidence="5">3.6.1.1</ecNumber>
    </recommendedName>
</protein>
<reference evidence="15" key="1">
    <citation type="submission" date="2025-08" db="UniProtKB">
        <authorList>
            <consortium name="RefSeq"/>
        </authorList>
    </citation>
    <scope>IDENTIFICATION</scope>
</reference>
<evidence type="ECO:0000256" key="10">
    <source>
        <dbReference type="ARBA" id="ARBA00023242"/>
    </source>
</evidence>
<keyword evidence="14" id="KW-1185">Reference proteome</keyword>
<keyword evidence="7" id="KW-0479">Metal-binding</keyword>
<dbReference type="InterPro" id="IPR036412">
    <property type="entry name" value="HAD-like_sf"/>
</dbReference>
<evidence type="ECO:0000256" key="4">
    <source>
        <dbReference type="ARBA" id="ARBA00007958"/>
    </source>
</evidence>